<dbReference type="InterPro" id="IPR036322">
    <property type="entry name" value="WD40_repeat_dom_sf"/>
</dbReference>
<dbReference type="GO" id="GO:0016567">
    <property type="term" value="P:protein ubiquitination"/>
    <property type="evidence" value="ECO:0007669"/>
    <property type="project" value="InterPro"/>
</dbReference>
<organism evidence="8">
    <name type="scientific">Sarcoptes scabiei</name>
    <name type="common">Itch mite</name>
    <name type="synonym">Acarus scabiei</name>
    <dbReference type="NCBI Taxonomy" id="52283"/>
    <lineage>
        <taxon>Eukaryota</taxon>
        <taxon>Metazoa</taxon>
        <taxon>Ecdysozoa</taxon>
        <taxon>Arthropoda</taxon>
        <taxon>Chelicerata</taxon>
        <taxon>Arachnida</taxon>
        <taxon>Acari</taxon>
        <taxon>Acariformes</taxon>
        <taxon>Sarcoptiformes</taxon>
        <taxon>Astigmata</taxon>
        <taxon>Psoroptidia</taxon>
        <taxon>Sarcoptoidea</taxon>
        <taxon>Sarcoptidae</taxon>
        <taxon>Sarcoptinae</taxon>
        <taxon>Sarcoptes</taxon>
    </lineage>
</organism>
<reference evidence="9" key="3">
    <citation type="submission" date="2022-06" db="UniProtKB">
        <authorList>
            <consortium name="EnsemblMetazoa"/>
        </authorList>
    </citation>
    <scope>IDENTIFICATION</scope>
</reference>
<dbReference type="Gene3D" id="1.10.150.50">
    <property type="entry name" value="Transcription Factor, Ets-1"/>
    <property type="match status" value="1"/>
</dbReference>
<reference evidence="8" key="2">
    <citation type="submission" date="2020-01" db="EMBL/GenBank/DDBJ databases">
        <authorList>
            <person name="Korhonen P.K.K."/>
            <person name="Guangxu M.G."/>
            <person name="Wang T.W."/>
            <person name="Stroehlein A.J.S."/>
            <person name="Young N.D."/>
            <person name="Ang C.-S.A."/>
            <person name="Fernando D.W.F."/>
            <person name="Lu H.L."/>
            <person name="Taylor S.T."/>
            <person name="Ehtesham M.E.M."/>
            <person name="Najaraj S.H.N."/>
            <person name="Harsha G.H.G."/>
            <person name="Madugundu A.M."/>
            <person name="Renuse S.R."/>
            <person name="Holt D.H."/>
            <person name="Pandey A.P."/>
            <person name="Papenfuss A.P."/>
            <person name="Gasser R.B.G."/>
            <person name="Fischer K.F."/>
        </authorList>
    </citation>
    <scope>NUCLEOTIDE SEQUENCE</scope>
    <source>
        <strain evidence="8">SSS_KF_BRIS2020</strain>
    </source>
</reference>
<dbReference type="EnsemblMetazoa" id="SSS_6451s_mrna">
    <property type="protein sequence ID" value="KAF7494730.1"/>
    <property type="gene ID" value="SSS_6451"/>
</dbReference>
<dbReference type="SUPFAM" id="SSF47769">
    <property type="entry name" value="SAM/Pointed domain"/>
    <property type="match status" value="1"/>
</dbReference>
<keyword evidence="10" id="KW-1185">Reference proteome</keyword>
<dbReference type="SMART" id="SM00504">
    <property type="entry name" value="Ubox"/>
    <property type="match status" value="1"/>
</dbReference>
<evidence type="ECO:0000313" key="10">
    <source>
        <dbReference type="Proteomes" id="UP000070412"/>
    </source>
</evidence>
<dbReference type="Pfam" id="PF00400">
    <property type="entry name" value="WD40"/>
    <property type="match status" value="6"/>
</dbReference>
<dbReference type="InterPro" id="IPR019775">
    <property type="entry name" value="WD40_repeat_CS"/>
</dbReference>
<feature type="repeat" description="WD" evidence="4">
    <location>
        <begin position="57"/>
        <end position="98"/>
    </location>
</feature>
<dbReference type="SMART" id="SM00320">
    <property type="entry name" value="WD40"/>
    <property type="match status" value="7"/>
</dbReference>
<name>A0A834VGE1_SARSC</name>
<dbReference type="GO" id="GO:0004842">
    <property type="term" value="F:ubiquitin-protein transferase activity"/>
    <property type="evidence" value="ECO:0007669"/>
    <property type="project" value="InterPro"/>
</dbReference>
<dbReference type="SUPFAM" id="SSF50978">
    <property type="entry name" value="WD40 repeat-like"/>
    <property type="match status" value="1"/>
</dbReference>
<dbReference type="InterPro" id="IPR003613">
    <property type="entry name" value="Ubox_domain"/>
</dbReference>
<dbReference type="Pfam" id="PF00536">
    <property type="entry name" value="SAM_1"/>
    <property type="match status" value="1"/>
</dbReference>
<keyword evidence="3" id="KW-0677">Repeat</keyword>
<dbReference type="InterPro" id="IPR013761">
    <property type="entry name" value="SAM/pointed_sf"/>
</dbReference>
<dbReference type="SMART" id="SM00454">
    <property type="entry name" value="SAM"/>
    <property type="match status" value="1"/>
</dbReference>
<dbReference type="PANTHER" id="PTHR46573:SF1">
    <property type="entry name" value="WD REPEAT, SAM AND U-BOX DOMAIN-CONTAINING PROTEIN 1"/>
    <property type="match status" value="1"/>
</dbReference>
<dbReference type="PRINTS" id="PR00320">
    <property type="entry name" value="GPROTEINBRPT"/>
</dbReference>
<dbReference type="CDD" id="cd16655">
    <property type="entry name" value="RING-Ubox_WDSUB1-like"/>
    <property type="match status" value="1"/>
</dbReference>
<accession>A0A834VGE1</accession>
<dbReference type="Gene3D" id="2.130.10.10">
    <property type="entry name" value="YVTN repeat-like/Quinoprotein amine dehydrogenase"/>
    <property type="match status" value="2"/>
</dbReference>
<evidence type="ECO:0000313" key="8">
    <source>
        <dbReference type="EMBL" id="KAF7494730.1"/>
    </source>
</evidence>
<dbReference type="PANTHER" id="PTHR46573">
    <property type="entry name" value="WD REPEAT, SAM AND U-BOX DOMAIN-CONTAINING PROTEIN 1"/>
    <property type="match status" value="1"/>
</dbReference>
<dbReference type="PROSITE" id="PS50105">
    <property type="entry name" value="SAM_DOMAIN"/>
    <property type="match status" value="1"/>
</dbReference>
<feature type="domain" description="U-box" evidence="7">
    <location>
        <begin position="456"/>
        <end position="530"/>
    </location>
</feature>
<dbReference type="InterPro" id="IPR001660">
    <property type="entry name" value="SAM"/>
</dbReference>
<dbReference type="InterPro" id="IPR015943">
    <property type="entry name" value="WD40/YVTN_repeat-like_dom_sf"/>
</dbReference>
<dbReference type="OrthoDB" id="10064100at2759"/>
<dbReference type="PROSITE" id="PS50082">
    <property type="entry name" value="WD_REPEATS_2"/>
    <property type="match status" value="6"/>
</dbReference>
<feature type="repeat" description="WD" evidence="4">
    <location>
        <begin position="9"/>
        <end position="39"/>
    </location>
</feature>
<evidence type="ECO:0000256" key="3">
    <source>
        <dbReference type="ARBA" id="ARBA00022737"/>
    </source>
</evidence>
<dbReference type="Proteomes" id="UP000070412">
    <property type="component" value="Unassembled WGS sequence"/>
</dbReference>
<evidence type="ECO:0000313" key="9">
    <source>
        <dbReference type="EnsemblMetazoa" id="KAF7494730.1"/>
    </source>
</evidence>
<dbReference type="SUPFAM" id="SSF57850">
    <property type="entry name" value="RING/U-box"/>
    <property type="match status" value="1"/>
</dbReference>
<feature type="domain" description="SAM" evidence="6">
    <location>
        <begin position="380"/>
        <end position="444"/>
    </location>
</feature>
<dbReference type="InterPro" id="IPR020472">
    <property type="entry name" value="WD40_PAC1"/>
</dbReference>
<dbReference type="InterPro" id="IPR013083">
    <property type="entry name" value="Znf_RING/FYVE/PHD"/>
</dbReference>
<keyword evidence="2 4" id="KW-0853">WD repeat</keyword>
<evidence type="ECO:0000256" key="1">
    <source>
        <dbReference type="ARBA" id="ARBA00020894"/>
    </source>
</evidence>
<feature type="repeat" description="WD" evidence="4">
    <location>
        <begin position="100"/>
        <end position="141"/>
    </location>
</feature>
<sequence length="535" mass="60507">MSCELFQILKGHQSDVNWIDFSGHRKLVSCSNDRTVRLWRTFDDSEVLFDPTKLSVLVEHDYGVNCVRYSPFGTIIASASTDGYIILWNSQNGERVLKMQHDSKSAIRVCCFSPSSALLASGADDGSLVVWDISTRRKIKTSNQDYSKITGCSFSPDSSYLISCSSSGNLKLWSTKYGNVHYLMSYEFAHDLGVLGCDFSSQYEVNVAEGPLQSYYLLATCGNDDLVKLWHVIGGTKCSIRLSHKLVGHEGYVSCCKFSLDGSLLSSASGDKTIIVWDPRSGVLLHRLEGHKRYVTSCAFSDNNQLLASGSNDQTIIVWHLDKIKQKEVHIELLEDNSDAKSFRDHFGEESSKSQNDQQDENHCPATKNESFRKKFPNKWNEQDVQDWLHSIGLEQYSERFRADRIDGNELLSLSNHHLLENLKIEPLGHRNKILRGIKILKNPFWNQTNEIDKIEKPTEFCCPITKDLMIDPVIAADGHSYENAAMEKWIANGNATSPMTNDVLSHRMLIPNHNLRSLIEKFQSISLIDRQTHS</sequence>
<dbReference type="InterPro" id="IPR001680">
    <property type="entry name" value="WD40_rpt"/>
</dbReference>
<evidence type="ECO:0000259" key="6">
    <source>
        <dbReference type="PROSITE" id="PS50105"/>
    </source>
</evidence>
<dbReference type="PROSITE" id="PS50294">
    <property type="entry name" value="WD_REPEATS_REGION"/>
    <property type="match status" value="5"/>
</dbReference>
<protein>
    <recommendedName>
        <fullName evidence="1">WD repeat, SAM and U-box domain-containing protein 1</fullName>
    </recommendedName>
</protein>
<dbReference type="InterPro" id="IPR052085">
    <property type="entry name" value="WD-SAM-U-box"/>
</dbReference>
<dbReference type="Pfam" id="PF04564">
    <property type="entry name" value="U-box"/>
    <property type="match status" value="1"/>
</dbReference>
<dbReference type="EMBL" id="WVUK01000052">
    <property type="protein sequence ID" value="KAF7494730.1"/>
    <property type="molecule type" value="Genomic_DNA"/>
</dbReference>
<evidence type="ECO:0000256" key="5">
    <source>
        <dbReference type="SAM" id="MobiDB-lite"/>
    </source>
</evidence>
<evidence type="ECO:0000256" key="4">
    <source>
        <dbReference type="PROSITE-ProRule" id="PRU00221"/>
    </source>
</evidence>
<dbReference type="Gene3D" id="3.30.40.10">
    <property type="entry name" value="Zinc/RING finger domain, C3HC4 (zinc finger)"/>
    <property type="match status" value="1"/>
</dbReference>
<dbReference type="CDD" id="cd00200">
    <property type="entry name" value="WD40"/>
    <property type="match status" value="1"/>
</dbReference>
<evidence type="ECO:0000259" key="7">
    <source>
        <dbReference type="PROSITE" id="PS51698"/>
    </source>
</evidence>
<evidence type="ECO:0000256" key="2">
    <source>
        <dbReference type="ARBA" id="ARBA00022574"/>
    </source>
</evidence>
<feature type="region of interest" description="Disordered" evidence="5">
    <location>
        <begin position="344"/>
        <end position="375"/>
    </location>
</feature>
<gene>
    <name evidence="8" type="ORF">SSS_6451</name>
</gene>
<feature type="repeat" description="WD" evidence="4">
    <location>
        <begin position="142"/>
        <end position="183"/>
    </location>
</feature>
<dbReference type="AlphaFoldDB" id="A0A834VGE1"/>
<feature type="repeat" description="WD" evidence="4">
    <location>
        <begin position="288"/>
        <end position="329"/>
    </location>
</feature>
<feature type="repeat" description="WD" evidence="4">
    <location>
        <begin position="246"/>
        <end position="287"/>
    </location>
</feature>
<dbReference type="PROSITE" id="PS00678">
    <property type="entry name" value="WD_REPEATS_1"/>
    <property type="match status" value="2"/>
</dbReference>
<reference evidence="10" key="1">
    <citation type="journal article" date="2020" name="PLoS Negl. Trop. Dis.">
        <title>High-quality nuclear genome for Sarcoptes scabiei-A critical resource for a neglected parasite.</title>
        <authorList>
            <person name="Korhonen P.K."/>
            <person name="Gasser R.B."/>
            <person name="Ma G."/>
            <person name="Wang T."/>
            <person name="Stroehlein A.J."/>
            <person name="Young N.D."/>
            <person name="Ang C.S."/>
            <person name="Fernando D.D."/>
            <person name="Lu H.C."/>
            <person name="Taylor S."/>
            <person name="Reynolds S.L."/>
            <person name="Mofiz E."/>
            <person name="Najaraj S.H."/>
            <person name="Gowda H."/>
            <person name="Madugundu A."/>
            <person name="Renuse S."/>
            <person name="Holt D."/>
            <person name="Pandey A."/>
            <person name="Papenfuss A.T."/>
            <person name="Fischer K."/>
        </authorList>
    </citation>
    <scope>NUCLEOTIDE SEQUENCE [LARGE SCALE GENOMIC DNA]</scope>
</reference>
<dbReference type="PROSITE" id="PS51698">
    <property type="entry name" value="U_BOX"/>
    <property type="match status" value="1"/>
</dbReference>
<proteinExistence type="predicted"/>